<organism evidence="5 6">
    <name type="scientific">Mortierella polycephala</name>
    <dbReference type="NCBI Taxonomy" id="41804"/>
    <lineage>
        <taxon>Eukaryota</taxon>
        <taxon>Fungi</taxon>
        <taxon>Fungi incertae sedis</taxon>
        <taxon>Mucoromycota</taxon>
        <taxon>Mortierellomycotina</taxon>
        <taxon>Mortierellomycetes</taxon>
        <taxon>Mortierellales</taxon>
        <taxon>Mortierellaceae</taxon>
        <taxon>Mortierella</taxon>
    </lineage>
</organism>
<evidence type="ECO:0000256" key="1">
    <source>
        <dbReference type="ARBA" id="ARBA00004340"/>
    </source>
</evidence>
<name>A0A9P6PKP0_9FUNG</name>
<accession>A0A9P6PKP0</accession>
<keyword evidence="3" id="KW-0964">Secreted</keyword>
<evidence type="ECO:0000313" key="6">
    <source>
        <dbReference type="Proteomes" id="UP000726737"/>
    </source>
</evidence>
<sequence length="68" mass="7488">MTDLTLFCLVDGEPTSRAFPLSTPPSQTIGGLKDLLKIKKTVQFKDVDADQLTVWQVSIPVTEDEVPI</sequence>
<dbReference type="EMBL" id="JAAAJA010001696">
    <property type="protein sequence ID" value="KAG0246946.1"/>
    <property type="molecule type" value="Genomic_DNA"/>
</dbReference>
<protein>
    <recommendedName>
        <fullName evidence="4">Crinkler effector protein N-terminal domain-containing protein</fullName>
    </recommendedName>
</protein>
<feature type="non-terminal residue" evidence="5">
    <location>
        <position position="68"/>
    </location>
</feature>
<dbReference type="GO" id="GO:0005576">
    <property type="term" value="C:extracellular region"/>
    <property type="evidence" value="ECO:0007669"/>
    <property type="project" value="UniProtKB-SubCell"/>
</dbReference>
<dbReference type="AlphaFoldDB" id="A0A9P6PKP0"/>
<evidence type="ECO:0000259" key="4">
    <source>
        <dbReference type="Pfam" id="PF20147"/>
    </source>
</evidence>
<dbReference type="GO" id="GO:0043657">
    <property type="term" value="C:host cell"/>
    <property type="evidence" value="ECO:0007669"/>
    <property type="project" value="UniProtKB-SubCell"/>
</dbReference>
<comment type="caution">
    <text evidence="5">The sequence shown here is derived from an EMBL/GenBank/DDBJ whole genome shotgun (WGS) entry which is preliminary data.</text>
</comment>
<dbReference type="Pfam" id="PF20147">
    <property type="entry name" value="Crinkler"/>
    <property type="match status" value="1"/>
</dbReference>
<reference evidence="5" key="1">
    <citation type="journal article" date="2020" name="Fungal Divers.">
        <title>Resolving the Mortierellaceae phylogeny through synthesis of multi-gene phylogenetics and phylogenomics.</title>
        <authorList>
            <person name="Vandepol N."/>
            <person name="Liber J."/>
            <person name="Desiro A."/>
            <person name="Na H."/>
            <person name="Kennedy M."/>
            <person name="Barry K."/>
            <person name="Grigoriev I.V."/>
            <person name="Miller A.N."/>
            <person name="O'Donnell K."/>
            <person name="Stajich J.E."/>
            <person name="Bonito G."/>
        </authorList>
    </citation>
    <scope>NUCLEOTIDE SEQUENCE</scope>
    <source>
        <strain evidence="5">KOD948</strain>
    </source>
</reference>
<dbReference type="InterPro" id="IPR045379">
    <property type="entry name" value="Crinkler_N"/>
</dbReference>
<evidence type="ECO:0000256" key="3">
    <source>
        <dbReference type="ARBA" id="ARBA00022525"/>
    </source>
</evidence>
<evidence type="ECO:0000313" key="5">
    <source>
        <dbReference type="EMBL" id="KAG0246946.1"/>
    </source>
</evidence>
<proteinExistence type="predicted"/>
<evidence type="ECO:0000256" key="2">
    <source>
        <dbReference type="ARBA" id="ARBA00004613"/>
    </source>
</evidence>
<gene>
    <name evidence="5" type="ORF">BG011_002246</name>
</gene>
<comment type="subcellular location">
    <subcellularLocation>
        <location evidence="1">Host cell</location>
    </subcellularLocation>
    <subcellularLocation>
        <location evidence="2">Secreted</location>
    </subcellularLocation>
</comment>
<feature type="domain" description="Crinkler effector protein N-terminal" evidence="4">
    <location>
        <begin position="4"/>
        <end position="65"/>
    </location>
</feature>
<keyword evidence="6" id="KW-1185">Reference proteome</keyword>
<dbReference type="Proteomes" id="UP000726737">
    <property type="component" value="Unassembled WGS sequence"/>
</dbReference>